<feature type="DNA-binding region" description="H-T-H motif" evidence="2">
    <location>
        <begin position="29"/>
        <end position="48"/>
    </location>
</feature>
<dbReference type="PANTHER" id="PTHR30328">
    <property type="entry name" value="TRANSCRIPTIONAL REPRESSOR"/>
    <property type="match status" value="1"/>
</dbReference>
<dbReference type="AlphaFoldDB" id="A0A7W3SP46"/>
<dbReference type="InterPro" id="IPR009057">
    <property type="entry name" value="Homeodomain-like_sf"/>
</dbReference>
<reference evidence="4 5" key="1">
    <citation type="submission" date="2020-08" db="EMBL/GenBank/DDBJ databases">
        <title>Genomic Encyclopedia of Type Strains, Phase III (KMG-III): the genomes of soil and plant-associated and newly described type strains.</title>
        <authorList>
            <person name="Whitman W."/>
        </authorList>
    </citation>
    <scope>NUCLEOTIDE SEQUENCE [LARGE SCALE GENOMIC DNA]</scope>
    <source>
        <strain evidence="4 5">CECT 8693</strain>
    </source>
</reference>
<dbReference type="InterPro" id="IPR036271">
    <property type="entry name" value="Tet_transcr_reg_TetR-rel_C_sf"/>
</dbReference>
<dbReference type="RefSeq" id="WP_182533790.1">
    <property type="nucleotide sequence ID" value="NZ_JACJIP010000001.1"/>
</dbReference>
<dbReference type="InterPro" id="IPR023772">
    <property type="entry name" value="DNA-bd_HTH_TetR-type_CS"/>
</dbReference>
<name>A0A7W3SP46_9BACL</name>
<dbReference type="EMBL" id="JACJIP010000001">
    <property type="protein sequence ID" value="MBA9083610.1"/>
    <property type="molecule type" value="Genomic_DNA"/>
</dbReference>
<feature type="domain" description="HTH tetR-type" evidence="3">
    <location>
        <begin position="6"/>
        <end position="66"/>
    </location>
</feature>
<dbReference type="Gene3D" id="1.10.357.10">
    <property type="entry name" value="Tetracycline Repressor, domain 2"/>
    <property type="match status" value="1"/>
</dbReference>
<dbReference type="GO" id="GO:0006355">
    <property type="term" value="P:regulation of DNA-templated transcription"/>
    <property type="evidence" value="ECO:0007669"/>
    <property type="project" value="UniProtKB-ARBA"/>
</dbReference>
<gene>
    <name evidence="4" type="ORF">FHR92_000053</name>
</gene>
<dbReference type="PROSITE" id="PS50977">
    <property type="entry name" value="HTH_TETR_2"/>
    <property type="match status" value="1"/>
</dbReference>
<keyword evidence="1 2" id="KW-0238">DNA-binding</keyword>
<evidence type="ECO:0000256" key="2">
    <source>
        <dbReference type="PROSITE-ProRule" id="PRU00335"/>
    </source>
</evidence>
<dbReference type="Proteomes" id="UP000567067">
    <property type="component" value="Unassembled WGS sequence"/>
</dbReference>
<protein>
    <submittedName>
        <fullName evidence="4">AcrR family transcriptional regulator</fullName>
    </submittedName>
</protein>
<dbReference type="SUPFAM" id="SSF48498">
    <property type="entry name" value="Tetracyclin repressor-like, C-terminal domain"/>
    <property type="match status" value="1"/>
</dbReference>
<comment type="caution">
    <text evidence="4">The sequence shown here is derived from an EMBL/GenBank/DDBJ whole genome shotgun (WGS) entry which is preliminary data.</text>
</comment>
<evidence type="ECO:0000259" key="3">
    <source>
        <dbReference type="PROSITE" id="PS50977"/>
    </source>
</evidence>
<dbReference type="PRINTS" id="PR00455">
    <property type="entry name" value="HTHTETR"/>
</dbReference>
<dbReference type="InterPro" id="IPR050109">
    <property type="entry name" value="HTH-type_TetR-like_transc_reg"/>
</dbReference>
<dbReference type="Gene3D" id="1.10.10.60">
    <property type="entry name" value="Homeodomain-like"/>
    <property type="match status" value="1"/>
</dbReference>
<dbReference type="Pfam" id="PF00440">
    <property type="entry name" value="TetR_N"/>
    <property type="match status" value="1"/>
</dbReference>
<dbReference type="InterPro" id="IPR001647">
    <property type="entry name" value="HTH_TetR"/>
</dbReference>
<evidence type="ECO:0000313" key="4">
    <source>
        <dbReference type="EMBL" id="MBA9083610.1"/>
    </source>
</evidence>
<keyword evidence="5" id="KW-1185">Reference proteome</keyword>
<dbReference type="PANTHER" id="PTHR30328:SF54">
    <property type="entry name" value="HTH-TYPE TRANSCRIPTIONAL REPRESSOR SCO4008"/>
    <property type="match status" value="1"/>
</dbReference>
<dbReference type="GO" id="GO:0003677">
    <property type="term" value="F:DNA binding"/>
    <property type="evidence" value="ECO:0007669"/>
    <property type="project" value="UniProtKB-UniRule"/>
</dbReference>
<proteinExistence type="predicted"/>
<organism evidence="4 5">
    <name type="scientific">Fontibacillus solani</name>
    <dbReference type="NCBI Taxonomy" id="1572857"/>
    <lineage>
        <taxon>Bacteria</taxon>
        <taxon>Bacillati</taxon>
        <taxon>Bacillota</taxon>
        <taxon>Bacilli</taxon>
        <taxon>Bacillales</taxon>
        <taxon>Paenibacillaceae</taxon>
        <taxon>Fontibacillus</taxon>
    </lineage>
</organism>
<evidence type="ECO:0000313" key="5">
    <source>
        <dbReference type="Proteomes" id="UP000567067"/>
    </source>
</evidence>
<evidence type="ECO:0000256" key="1">
    <source>
        <dbReference type="ARBA" id="ARBA00023125"/>
    </source>
</evidence>
<sequence>MELNDTDVKTRILLSAKRLFAKQGYEGTSVRQICEEANANIALVSYHFGGKEKVFEAIFEQFYPGSEEAFNQYEDELKNPVEGLTLIVREIVVFTINDKELSDIIQQELTLQSPRMETVQAFLSPVWFKVKELLERGKEEGAFHFDSLTAAFLTVMGVTLSHKRFRSVNVWLEDNDRFIPDSYPDQAARFVLQGLGVKLNS</sequence>
<dbReference type="SUPFAM" id="SSF46689">
    <property type="entry name" value="Homeodomain-like"/>
    <property type="match status" value="1"/>
</dbReference>
<accession>A0A7W3SP46</accession>
<dbReference type="PROSITE" id="PS01081">
    <property type="entry name" value="HTH_TETR_1"/>
    <property type="match status" value="1"/>
</dbReference>